<dbReference type="RefSeq" id="WP_222581686.1">
    <property type="nucleotide sequence ID" value="NZ_JAHVHU010000024.1"/>
</dbReference>
<proteinExistence type="inferred from homology"/>
<gene>
    <name evidence="8" type="ORF">KUV50_18430</name>
</gene>
<evidence type="ECO:0000256" key="5">
    <source>
        <dbReference type="ARBA" id="ARBA00023237"/>
    </source>
</evidence>
<protein>
    <submittedName>
        <fullName evidence="8">RagB/SusD family nutrient uptake outer membrane protein</fullName>
    </submittedName>
</protein>
<dbReference type="InterPro" id="IPR033985">
    <property type="entry name" value="SusD-like_N"/>
</dbReference>
<dbReference type="EMBL" id="JAHVHU010000024">
    <property type="protein sequence ID" value="MBY5960136.1"/>
    <property type="molecule type" value="Genomic_DNA"/>
</dbReference>
<evidence type="ECO:0000259" key="7">
    <source>
        <dbReference type="Pfam" id="PF14322"/>
    </source>
</evidence>
<accession>A0A953I0H3</accession>
<evidence type="ECO:0000259" key="6">
    <source>
        <dbReference type="Pfam" id="PF07980"/>
    </source>
</evidence>
<organism evidence="8 9">
    <name type="scientific">Membranihabitans marinus</name>
    <dbReference type="NCBI Taxonomy" id="1227546"/>
    <lineage>
        <taxon>Bacteria</taxon>
        <taxon>Pseudomonadati</taxon>
        <taxon>Bacteroidota</taxon>
        <taxon>Saprospiria</taxon>
        <taxon>Saprospirales</taxon>
        <taxon>Saprospiraceae</taxon>
        <taxon>Membranihabitans</taxon>
    </lineage>
</organism>
<reference evidence="8" key="1">
    <citation type="submission" date="2021-06" db="EMBL/GenBank/DDBJ databases">
        <title>44 bacteria genomes isolated from Dapeng, Shenzhen.</title>
        <authorList>
            <person name="Zheng W."/>
            <person name="Yu S."/>
            <person name="Huang Y."/>
        </authorList>
    </citation>
    <scope>NUCLEOTIDE SEQUENCE</scope>
    <source>
        <strain evidence="8">DP5N28-2</strain>
    </source>
</reference>
<keyword evidence="3" id="KW-0732">Signal</keyword>
<dbReference type="Pfam" id="PF07980">
    <property type="entry name" value="SusD_RagB"/>
    <property type="match status" value="1"/>
</dbReference>
<evidence type="ECO:0000256" key="2">
    <source>
        <dbReference type="ARBA" id="ARBA00006275"/>
    </source>
</evidence>
<dbReference type="SUPFAM" id="SSF48452">
    <property type="entry name" value="TPR-like"/>
    <property type="match status" value="1"/>
</dbReference>
<feature type="domain" description="RagB/SusD" evidence="6">
    <location>
        <begin position="291"/>
        <end position="533"/>
    </location>
</feature>
<comment type="caution">
    <text evidence="8">The sequence shown here is derived from an EMBL/GenBank/DDBJ whole genome shotgun (WGS) entry which is preliminary data.</text>
</comment>
<dbReference type="Proteomes" id="UP000753961">
    <property type="component" value="Unassembled WGS sequence"/>
</dbReference>
<keyword evidence="4" id="KW-0472">Membrane</keyword>
<dbReference type="GO" id="GO:0009279">
    <property type="term" value="C:cell outer membrane"/>
    <property type="evidence" value="ECO:0007669"/>
    <property type="project" value="UniProtKB-SubCell"/>
</dbReference>
<feature type="domain" description="SusD-like N-terminal" evidence="7">
    <location>
        <begin position="84"/>
        <end position="204"/>
    </location>
</feature>
<keyword evidence="9" id="KW-1185">Reference proteome</keyword>
<evidence type="ECO:0000256" key="3">
    <source>
        <dbReference type="ARBA" id="ARBA00022729"/>
    </source>
</evidence>
<evidence type="ECO:0000256" key="4">
    <source>
        <dbReference type="ARBA" id="ARBA00023136"/>
    </source>
</evidence>
<evidence type="ECO:0000313" key="9">
    <source>
        <dbReference type="Proteomes" id="UP000753961"/>
    </source>
</evidence>
<sequence length="533" mass="60498">MKYLIYPMLILFFASCDVDRPLKDAISDQSYWKSEEDLIAAANYLYTFLPELPVSDDNWADDGFGLVANEISSGTRIAPSVDDEYKNHYKLIRAANNFIEKSSIALTTGVEQNTINKYVGEALFFRAWAYTELVMRYGDVPLVLSVLTDVSDELYAPKSSRAQVMEAIYQDLDKAAGFLPTPSKRGSKGYGRVTNTAALSLKARSALFEGTRSKFHNYGNPEKHLQIAIEASEKVINSGQHELFSSYFDLFQYAGEGRQNKENIFVAQHGISVGNDIRSYNAGFIINGANNITKTLVDAYLMKDGLPIDQSPLYTEPVDHSAYFENRDPRMAHTIFKKGDPYNQDATFTIPSLTYHVTGFVSRKYLDPKELGTNNRTFIDRVLIRYAEVLLIYAEATYELNGSISDADLNQSINLLRERVGMPKLTNEFVDKNGLDMREEIRRERRIELAVEGFRYWDIIRWKTAEQVLPVAVLGSYYFEDGFGTGEPNLTDDNYILVQKGSTRTFDPQKDYLWPFPVEELALNTNLVQNPGW</sequence>
<dbReference type="Gene3D" id="1.25.40.390">
    <property type="match status" value="1"/>
</dbReference>
<dbReference type="InterPro" id="IPR011990">
    <property type="entry name" value="TPR-like_helical_dom_sf"/>
</dbReference>
<dbReference type="Pfam" id="PF14322">
    <property type="entry name" value="SusD-like_3"/>
    <property type="match status" value="1"/>
</dbReference>
<dbReference type="PROSITE" id="PS51257">
    <property type="entry name" value="PROKAR_LIPOPROTEIN"/>
    <property type="match status" value="1"/>
</dbReference>
<dbReference type="InterPro" id="IPR012944">
    <property type="entry name" value="SusD_RagB_dom"/>
</dbReference>
<evidence type="ECO:0000313" key="8">
    <source>
        <dbReference type="EMBL" id="MBY5960136.1"/>
    </source>
</evidence>
<name>A0A953I0H3_9BACT</name>
<comment type="subcellular location">
    <subcellularLocation>
        <location evidence="1">Cell outer membrane</location>
    </subcellularLocation>
</comment>
<dbReference type="AlphaFoldDB" id="A0A953I0H3"/>
<comment type="similarity">
    <text evidence="2">Belongs to the SusD family.</text>
</comment>
<keyword evidence="5" id="KW-0998">Cell outer membrane</keyword>
<evidence type="ECO:0000256" key="1">
    <source>
        <dbReference type="ARBA" id="ARBA00004442"/>
    </source>
</evidence>